<geneLocation type="plasmid" evidence="3">
    <name>pE196_IMP6</name>
</geneLocation>
<reference evidence="2" key="1">
    <citation type="submission" date="2019-01" db="EMBL/GenBank/DDBJ databases">
        <title>Genomic characterization of novel carbapenem resistance plasmid carrying blaIMP-6 in northern Osaka.</title>
        <authorList>
            <person name="Abe R."/>
            <person name="Akeda Y."/>
            <person name="Sugawara Y."/>
            <person name="Yamamoto N."/>
            <person name="Tomono K."/>
            <person name="Takeuchi D."/>
            <person name="Kawahara R."/>
            <person name="Hamada S."/>
        </authorList>
    </citation>
    <scope>NUCLEOTIDE SEQUENCE</scope>
    <source>
        <strain evidence="2">E013</strain>
        <strain evidence="3">E196</strain>
        <plasmid evidence="2">pE013</plasmid>
        <plasmid evidence="3">pE196_IMP6</plasmid>
    </source>
</reference>
<proteinExistence type="predicted"/>
<protein>
    <submittedName>
        <fullName evidence="2">Uncharacterized protein</fullName>
    </submittedName>
</protein>
<evidence type="ECO:0000313" key="2">
    <source>
        <dbReference type="EMBL" id="BBI29089.1"/>
    </source>
</evidence>
<sequence>MLKKQIYLVFISNYALNLSRARDILKPQKSEPPKLTHGIDSVPPELTSRYTL</sequence>
<dbReference type="EMBL" id="AP019401">
    <property type="protein sequence ID" value="BBI29089.1"/>
    <property type="molecule type" value="Genomic_DNA"/>
</dbReference>
<accession>A0A455TKA9</accession>
<organism evidence="2">
    <name type="scientific">Klebsiella pneumoniae</name>
    <dbReference type="NCBI Taxonomy" id="573"/>
    <lineage>
        <taxon>Bacteria</taxon>
        <taxon>Pseudomonadati</taxon>
        <taxon>Pseudomonadota</taxon>
        <taxon>Gammaproteobacteria</taxon>
        <taxon>Enterobacterales</taxon>
        <taxon>Enterobacteriaceae</taxon>
        <taxon>Klebsiella/Raoultella group</taxon>
        <taxon>Klebsiella</taxon>
        <taxon>Klebsiella pneumoniae complex</taxon>
    </lineage>
</organism>
<evidence type="ECO:0000256" key="1">
    <source>
        <dbReference type="SAM" id="MobiDB-lite"/>
    </source>
</evidence>
<geneLocation type="plasmid" evidence="2">
    <name>pE013</name>
</geneLocation>
<keyword evidence="2" id="KW-0614">Plasmid</keyword>
<feature type="region of interest" description="Disordered" evidence="1">
    <location>
        <begin position="28"/>
        <end position="52"/>
    </location>
</feature>
<name>A0A455TKA9_KLEPN</name>
<evidence type="ECO:0000313" key="3">
    <source>
        <dbReference type="EMBL" id="BBI29657.1"/>
    </source>
</evidence>
<dbReference type="EMBL" id="AP019405">
    <property type="protein sequence ID" value="BBI29657.1"/>
    <property type="molecule type" value="Genomic_DNA"/>
</dbReference>
<dbReference type="AlphaFoldDB" id="A0A455TKA9"/>